<protein>
    <submittedName>
        <fullName evidence="2">Uncharacterized protein</fullName>
    </submittedName>
</protein>
<comment type="caution">
    <text evidence="2">The sequence shown here is derived from an EMBL/GenBank/DDBJ whole genome shotgun (WGS) entry which is preliminary data.</text>
</comment>
<dbReference type="EMBL" id="BAAAFZ010000006">
    <property type="protein sequence ID" value="GAA0568089.1"/>
    <property type="molecule type" value="Genomic_DNA"/>
</dbReference>
<feature type="region of interest" description="Disordered" evidence="1">
    <location>
        <begin position="1"/>
        <end position="63"/>
    </location>
</feature>
<evidence type="ECO:0000313" key="3">
    <source>
        <dbReference type="Proteomes" id="UP001501588"/>
    </source>
</evidence>
<keyword evidence="3" id="KW-1185">Reference proteome</keyword>
<name>A0ABN1ELB7_9PROT</name>
<gene>
    <name evidence="2" type="ORF">GCM10009416_02650</name>
</gene>
<reference evidence="2 3" key="1">
    <citation type="journal article" date="2019" name="Int. J. Syst. Evol. Microbiol.">
        <title>The Global Catalogue of Microorganisms (GCM) 10K type strain sequencing project: providing services to taxonomists for standard genome sequencing and annotation.</title>
        <authorList>
            <consortium name="The Broad Institute Genomics Platform"/>
            <consortium name="The Broad Institute Genome Sequencing Center for Infectious Disease"/>
            <person name="Wu L."/>
            <person name="Ma J."/>
        </authorList>
    </citation>
    <scope>NUCLEOTIDE SEQUENCE [LARGE SCALE GENOMIC DNA]</scope>
    <source>
        <strain evidence="2 3">JCM 9933</strain>
    </source>
</reference>
<proteinExistence type="predicted"/>
<sequence length="63" mass="6410">MESQPRDATVRAALGETRAKAGPVGDGRRGSGGGVHSRCRRAPKEGVPSGASKQAARRSPAKA</sequence>
<accession>A0ABN1ELB7</accession>
<evidence type="ECO:0000256" key="1">
    <source>
        <dbReference type="SAM" id="MobiDB-lite"/>
    </source>
</evidence>
<evidence type="ECO:0000313" key="2">
    <source>
        <dbReference type="EMBL" id="GAA0568089.1"/>
    </source>
</evidence>
<dbReference type="Proteomes" id="UP001501588">
    <property type="component" value="Unassembled WGS sequence"/>
</dbReference>
<organism evidence="2 3">
    <name type="scientific">Craurococcus roseus</name>
    <dbReference type="NCBI Taxonomy" id="77585"/>
    <lineage>
        <taxon>Bacteria</taxon>
        <taxon>Pseudomonadati</taxon>
        <taxon>Pseudomonadota</taxon>
        <taxon>Alphaproteobacteria</taxon>
        <taxon>Acetobacterales</taxon>
        <taxon>Acetobacteraceae</taxon>
        <taxon>Craurococcus</taxon>
    </lineage>
</organism>